<dbReference type="SUPFAM" id="SSF51735">
    <property type="entry name" value="NAD(P)-binding Rossmann-fold domains"/>
    <property type="match status" value="2"/>
</dbReference>
<keyword evidence="5" id="KW-0808">Transferase</keyword>
<dbReference type="PROSITE" id="PS52004">
    <property type="entry name" value="KS3_2"/>
    <property type="match status" value="1"/>
</dbReference>
<dbReference type="GO" id="GO:0004315">
    <property type="term" value="F:3-oxoacyl-[acyl-carrier-protein] synthase activity"/>
    <property type="evidence" value="ECO:0007669"/>
    <property type="project" value="InterPro"/>
</dbReference>
<dbReference type="InterPro" id="IPR018201">
    <property type="entry name" value="Ketoacyl_synth_AS"/>
</dbReference>
<dbReference type="InterPro" id="IPR049552">
    <property type="entry name" value="PKS_DH_N"/>
</dbReference>
<dbReference type="SMART" id="SM00823">
    <property type="entry name" value="PKS_PP"/>
    <property type="match status" value="2"/>
</dbReference>
<dbReference type="InterPro" id="IPR057326">
    <property type="entry name" value="KR_dom"/>
</dbReference>
<keyword evidence="8" id="KW-0511">Multifunctional enzyme</keyword>
<dbReference type="CDD" id="cd19532">
    <property type="entry name" value="C_PKS-NRPS"/>
    <property type="match status" value="1"/>
</dbReference>
<dbReference type="SMART" id="SM00822">
    <property type="entry name" value="PKS_KR"/>
    <property type="match status" value="1"/>
</dbReference>
<keyword evidence="16" id="KW-1185">Reference proteome</keyword>
<dbReference type="GO" id="GO:0016874">
    <property type="term" value="F:ligase activity"/>
    <property type="evidence" value="ECO:0007669"/>
    <property type="project" value="UniProtKB-KW"/>
</dbReference>
<dbReference type="KEGG" id="sapo:SAPIO_CDS8012"/>
<dbReference type="InterPro" id="IPR020845">
    <property type="entry name" value="AMP-binding_CS"/>
</dbReference>
<dbReference type="NCBIfam" id="TIGR01733">
    <property type="entry name" value="AA-adenyl-dom"/>
    <property type="match status" value="1"/>
</dbReference>
<dbReference type="SUPFAM" id="SSF53335">
    <property type="entry name" value="S-adenosyl-L-methionine-dependent methyltransferases"/>
    <property type="match status" value="1"/>
</dbReference>
<dbReference type="Gene3D" id="3.10.129.110">
    <property type="entry name" value="Polyketide synthase dehydratase"/>
    <property type="match status" value="1"/>
</dbReference>
<dbReference type="SMART" id="SM00826">
    <property type="entry name" value="PKS_DH"/>
    <property type="match status" value="1"/>
</dbReference>
<dbReference type="VEuPathDB" id="FungiDB:SAPIO_CDS8012"/>
<gene>
    <name evidence="15" type="ORF">SAPIO_CDS8012</name>
</gene>
<dbReference type="InterPro" id="IPR001227">
    <property type="entry name" value="Ac_transferase_dom_sf"/>
</dbReference>
<dbReference type="Pfam" id="PF02801">
    <property type="entry name" value="Ketoacyl-synt_C"/>
    <property type="match status" value="1"/>
</dbReference>
<reference evidence="15 16" key="1">
    <citation type="journal article" date="2014" name="Genome Announc.">
        <title>Draft genome sequence of the pathogenic fungus Scedosporium apiospermum.</title>
        <authorList>
            <person name="Vandeputte P."/>
            <person name="Ghamrawi S."/>
            <person name="Rechenmann M."/>
            <person name="Iltis A."/>
            <person name="Giraud S."/>
            <person name="Fleury M."/>
            <person name="Thornton C."/>
            <person name="Delhaes L."/>
            <person name="Meyer W."/>
            <person name="Papon N."/>
            <person name="Bouchara J.P."/>
        </authorList>
    </citation>
    <scope>NUCLEOTIDE SEQUENCE [LARGE SCALE GENOMIC DNA]</scope>
    <source>
        <strain evidence="15 16">IHEM 14462</strain>
    </source>
</reference>
<dbReference type="Pfam" id="PF08659">
    <property type="entry name" value="KR"/>
    <property type="match status" value="1"/>
</dbReference>
<evidence type="ECO:0000256" key="5">
    <source>
        <dbReference type="ARBA" id="ARBA00022679"/>
    </source>
</evidence>
<dbReference type="GO" id="GO:0006633">
    <property type="term" value="P:fatty acid biosynthetic process"/>
    <property type="evidence" value="ECO:0007669"/>
    <property type="project" value="InterPro"/>
</dbReference>
<evidence type="ECO:0000256" key="2">
    <source>
        <dbReference type="ARBA" id="ARBA00022553"/>
    </source>
</evidence>
<keyword evidence="4" id="KW-0489">Methyltransferase</keyword>
<dbReference type="InterPro" id="IPR042104">
    <property type="entry name" value="PKS_dehydratase_sf"/>
</dbReference>
<evidence type="ECO:0000259" key="14">
    <source>
        <dbReference type="PROSITE" id="PS52019"/>
    </source>
</evidence>
<dbReference type="InterPro" id="IPR029063">
    <property type="entry name" value="SAM-dependent_MTases_sf"/>
</dbReference>
<dbReference type="InterPro" id="IPR049900">
    <property type="entry name" value="PKS_mFAS_DH"/>
</dbReference>
<dbReference type="OrthoDB" id="329835at2759"/>
<dbReference type="Gene3D" id="3.40.366.10">
    <property type="entry name" value="Malonyl-Coenzyme A Acyl Carrier Protein, domain 2"/>
    <property type="match status" value="1"/>
</dbReference>
<evidence type="ECO:0000259" key="12">
    <source>
        <dbReference type="PROSITE" id="PS50075"/>
    </source>
</evidence>
<evidence type="ECO:0000256" key="8">
    <source>
        <dbReference type="ARBA" id="ARBA00023268"/>
    </source>
</evidence>
<dbReference type="Gene3D" id="3.30.300.30">
    <property type="match status" value="1"/>
</dbReference>
<dbReference type="PROSITE" id="PS00606">
    <property type="entry name" value="KS3_1"/>
    <property type="match status" value="1"/>
</dbReference>
<dbReference type="InterPro" id="IPR050091">
    <property type="entry name" value="PKS_NRPS_Biosynth_Enz"/>
</dbReference>
<evidence type="ECO:0000256" key="6">
    <source>
        <dbReference type="ARBA" id="ARBA00022737"/>
    </source>
</evidence>
<evidence type="ECO:0000259" key="13">
    <source>
        <dbReference type="PROSITE" id="PS52004"/>
    </source>
</evidence>
<dbReference type="InterPro" id="IPR016039">
    <property type="entry name" value="Thiolase-like"/>
</dbReference>
<sequence length="3995" mass="436206">MTLLRPEPIAIVGSGCRFPGGSSSPSKLWKLLENPRDVGSEIPPERFNATGFFHPDGTHHGTSNVRHSYLMEEDIKVFDAPFFNISPNEADSIDPQQRLLLETVYEALEAGGHTLDALRGSDTAVYVGTMGVDYNDALLRDLNTIPTYFATGTNRAIISNRVSYFFDWHGPSMTIDTACSSSLIAVHQGVRALRSGESRVAVACGTQVILGPEAFIFESKMKMLSPTGRSRMWDSEADGYARGEGVAAVVLKRLSDAIADGDHIECLIRETGANQDGFSNGITVPNTEAQAMLIRQTYQRAGLDPEKNPYDRPQFFEAHGTGTKAGDPKEAAAIHRCFGNFAADGMAPLYASGIIQKGIIPPNLLFNSLNPAIEPFYKGLEVPTSIKPWPQLPEGVPRRVSVNSFGFGGSNAHAIVEEYRPAVEGAAVPPRPSFTPFVFSAVSEASLVAQLQAYSEHLGENSDINPVDLAWTLQSRRSQLPFKVSFSAATIEELKAKIDEKLAQTGGGTTVGTRSNIKGTPHILGVFTGQGAQWPAMGAELIRSSEFVRKRVQELDQFLTTLPEGDRPEWNLEQEMMAGNDTSRIAEAALSQPLCTAIQIILVDLLLAARIKFSAVVGHSSGEIGAAYAAGFLSDKDALRVAYYRGLYAKLAGNVIDVTTGQKSQGAMMAVGTSWEDAHDLLSLRAFRGRLAIAAHNSSASVTLSGDVDAIVHAKKVFDEEKKFARVLKVDTAYHSHHMLPCGDPYDKPVEASEVLRGEYWRDNMQNAVRFADAVKNAMTSDPQIVCAVEVGPHPALKGPATQNIGEGVDFQSYKKLVSGAASVSKPKLVVGLPSYKWNHGRTHWQESRRSRKMRGRQDRFHELLGVRCPDSTDRELRWQNVLKVSEIPWMEGHQLQGQTVFPAAGYCAMAIEAAKCLAGDEEVEILELHDLSIPRAIAFEDDNNAGVETLVTLTSISRSAGVGGKETTANFALYSCPVSGGATSEADMELTASGSVKIVFGKPNTDALFSTPLPDYNMADVDTDRFYASLSKLGYGYYGPFRGMTSLKRRLNQSSVLVDTYAYGEETVDHATVYLVHPTWLDVAFQASMLAFSAPGDERLWSLHVPTSIRSIRINPEVCGTLPLSQTKIPVCSSLADGDAFFSASIDLFSEDGSSTMVQVEDLEIKPFAPATAADDRRLFSYTKLDVASPDGASIVQGDCPTSADRDLAVLCERVSLHYLRKWKAEITDEDWAKGQAHHDALRNYMNHMLGLVSQGRHPTMKKQWLNDTAEDIKAMTTSSSEYLDSVDLRLLCAVGENIPAAVRGDTTILEHMLPDNMLDDFYREGLGFAMYNTFLSRMMKQIVHRYPHAKILEIGAGTGGATRAVLNSIGHKMSSYTYTDISVGFFEKATEIFKEYSDKMTFKTLDVEKGPASQGYEPHSYDIIIASNVLHATSSMQKTLENTRQLLKPGGYLMLLELTNNDTVRFSNIMGGLTGWWLGVDDGRKYAPTMTPGQWHNVLRKAGFGGVDAITPEIDTLAWPFSIIASQAVDDRVNFLRKPLARTSTSTSIYLDSVVILGGTSLEGARIAEEVVEYLGRFCGEITVLAGLPTEEEAERLTPMSTFINLVDIDGTPIFKDVTAEKMEGLKRVYELARHLLWITHNAQLEEPYHNASIGFSRAMHHEAGHINMNHLDVSDLSHHGAPKAIVEHLLRQCALDEWDSHRGGYGKQYQSGKTLWSLERDVYVELERGGQFKIPRVIDNVSQNARLNSTRRVIKKVIPIESSSSTTVSLTASADDFSSLALVEQALPTTLRRRRDQDQAGEDRVVKLEASSVRALRVAPDTFLFIGVGKDKENNTVATLSDTNSPETVPIVSVPLDTAQSADNLLVAVVGELAATALIQAVSAGSSILVHASSHRDRVLASALSRQAADKSVRVTFTYNTEATTTAPDSWIGLNSRAPRHVIRKTVLRTTPTHFLDLTTANELSTSIASILPTTCKRVDSSEIYRHQPSSLSLALSLTASLDALVARLQDAVSTVTAKDGAVAGAEDLVIQLDQIHDPSLAIHITSVVHWAQDGDVQVEVEVRSLEPQRLFSKDKTYLLVGLTGQIGQSLCEWMVANGAGCVCLTSRNPKIDPKWVSAVEATSPGSTVKVFSLDVTDKSAVEKLVSEVRATCPPIAGVANGAMVLHDCLFSKMDVEVLQKVLGPKIDGSRNLDEVFYDEDLDFFILFSSSAYIIGNSGQSNYAAANGYLNTLARQRRRRGLAASAFDIGRVAGIGYVETAGQAVMDQLTRFGLMAISETEFRQIFAETIRAGYPVPEDTEPGHIPVANVTTGIRNIRDDEEIGGPWFDNPLFSHCIIEANGAKSDNTQANKRNALPVTEQLACAANKEQALEVLQECFSNKLKVMLQLSDQEINPETSLVELGVDSLVAVEVRSWFLKELQVDVPVLKVVGGASLTELCQHALNKLPEELLATIGTGDPSKAAPAVKAVPEIELNAPATVSTASSTTMTRSASQASSTPVLSSSTPATELSSRSASPDGSSKAATGTGTSSPLPPFLLPPPIGEAKSPPVKRKFLKTEQISFGQSRFWFLRLLLEDPTTSNVAFYYKVTGSLRIGDLERAVRMVTARHEALRTAFVEHETQADQAYQKVLGSSPVRLEVKKAKSVEEVVAEYHELQKHIFDLESGELIRLVLISLSPTIHYFLFNYHHIIMDGVSFQVLVQDLEKAYKGQPLGPAPRQFPDYSRAQREAYESGKMDDELKYWRSIFPTGQEPPVLPLLPMARTSSRAAMKNFGVHQVMQRIEPGLMARIKAVAKSQRSTPFHFYLAAYKTMLFRFTEANDLTIGIADANRSDGDLTGSIGFFLNLLTLRFRRQTDQRFSDAVAEARTTTYGALGNSRLPFDVLLKDLNVNRSSDHSPFFQAFFDYRQGAQEKFSWGGNTQFEFQEVHPGRTAYDITLDITDNALDSLAIFRVQKGLYDITAANLVLETYIHFLDVLSSNASLTLKSTPLFSDGQLSRATEIGRGPELVSDWAPTLPLRIDEVAQRNQGKSVAVKDGLGHSLTYLDLINRIEAIAEALQKAGVSPGNRVPVFQTASADWVCSMLAIMRVGGVYVPLDLRNPLPRLAVVVVDCEPAAILVDSTTRGDVKELNVPGTAIVIDVEGLASKASAPVPNISKPDSPAAILYTSGSTGAPKGIVVTHAGLRNEIEGYTKTWKLGAERTLQQSAFTFNHSSDQIYTGLTNGGMVYVVPWSKRGDPIEITRIVKEESITYTKATPAEYSLWLQYGNDNLRQATRWRAAFGGGEPMPVAVTKEFAKLGLPQLRLYNSYGPTEISISSTKMELDYRNTAAMEEENGRIPCGFSLPNYYAYILDEQLRPLPAGMPGELCIGGAGVSLGYLKNGELTNKHFVPDPFATNVKQAVANGWTRMYRTGDFCHLRDDGALVFHSRMAGDTQVKIRGLRIELSDIESNIVATSDGALKEAVVTLRKGDPDFLVAHVVFAPGYENTDNTEAFLAGLLSRLPIPQYMVPVVAIPLDRLPLTNHSKTDRKALKELPLPQLSGSRNPQEQDDGSSEDLTETMLRLKTVWQDVLNNKELGFDIRPSTSFFLVGGNSLLAIRLQSRIRDAFNVTVRLVDLLQANKLGEMARKIEESASVSVINWDHETKPPTLPSFLQQGSIATAPPSNGKKTILVTGATGFLAKYILPQLIANPAIGTIHAVAVRNPSKLELISSNSSKIITHLGDISAPLLGLSEAVFRDLANSVDVIIHFGAARSFWDNYHVLRHTNVQGTSEIVKLAAPRRAHIHYISTMGVLPRDDVGVTNPPASAAANVPPADGSDGYVATRWASERILERSAEALGVPSTIYRFLPSMKSATATSPAVLDEFVRFVDVTAVFPEMSGWTGRIDMMPASQASNWLLDSVFDTVANKDDNNGSLVRFAHIESTTVVNVVELHDAIEQHRSRNGGSETMPGLRWIGHIKQLGFDYLLTSQDATVQGVAGAGGLSAKFESRR</sequence>
<dbReference type="SMART" id="SM00825">
    <property type="entry name" value="PKS_KS"/>
    <property type="match status" value="1"/>
</dbReference>
<feature type="domain" description="Carrier" evidence="12">
    <location>
        <begin position="3558"/>
        <end position="3637"/>
    </location>
</feature>
<dbReference type="Gene3D" id="3.30.559.30">
    <property type="entry name" value="Nonribosomal peptide synthetase, condensation domain"/>
    <property type="match status" value="1"/>
</dbReference>
<dbReference type="Pfam" id="PF16197">
    <property type="entry name" value="KAsynt_C_assoc"/>
    <property type="match status" value="1"/>
</dbReference>
<dbReference type="Pfam" id="PF00109">
    <property type="entry name" value="ketoacyl-synt"/>
    <property type="match status" value="1"/>
</dbReference>
<dbReference type="PANTHER" id="PTHR43775">
    <property type="entry name" value="FATTY ACID SYNTHASE"/>
    <property type="match status" value="1"/>
</dbReference>
<comment type="similarity">
    <text evidence="9">In the C-terminal section; belongs to the NRP synthetase family.</text>
</comment>
<dbReference type="PROSITE" id="PS52019">
    <property type="entry name" value="PKS_MFAS_DH"/>
    <property type="match status" value="1"/>
</dbReference>
<dbReference type="InterPro" id="IPR032821">
    <property type="entry name" value="PKS_assoc"/>
</dbReference>
<comment type="caution">
    <text evidence="15">The sequence shown here is derived from an EMBL/GenBank/DDBJ whole genome shotgun (WGS) entry which is preliminary data.</text>
</comment>
<evidence type="ECO:0000313" key="15">
    <source>
        <dbReference type="EMBL" id="KEZ40819.1"/>
    </source>
</evidence>
<dbReference type="Gene3D" id="3.40.47.10">
    <property type="match status" value="1"/>
</dbReference>
<dbReference type="InterPro" id="IPR013968">
    <property type="entry name" value="PKS_KR"/>
</dbReference>
<dbReference type="Pfam" id="PF21089">
    <property type="entry name" value="PKS_DH_N"/>
    <property type="match status" value="1"/>
</dbReference>
<dbReference type="CDD" id="cd05930">
    <property type="entry name" value="A_NRPS"/>
    <property type="match status" value="1"/>
</dbReference>
<feature type="compositionally biased region" description="Low complexity" evidence="11">
    <location>
        <begin position="2484"/>
        <end position="2502"/>
    </location>
</feature>
<dbReference type="PROSITE" id="PS50075">
    <property type="entry name" value="CARRIER"/>
    <property type="match status" value="2"/>
</dbReference>
<accession>A0A084G0F7</accession>
<feature type="compositionally biased region" description="Pro residues" evidence="11">
    <location>
        <begin position="2536"/>
        <end position="2546"/>
    </location>
</feature>
<feature type="active site" description="Proton acceptor; for dehydratase activity" evidence="10">
    <location>
        <position position="894"/>
    </location>
</feature>
<dbReference type="Pfam" id="PF08242">
    <property type="entry name" value="Methyltransf_12"/>
    <property type="match status" value="1"/>
</dbReference>
<dbReference type="InterPro" id="IPR013120">
    <property type="entry name" value="FAR_NAD-bd"/>
</dbReference>
<dbReference type="SMART" id="SM00827">
    <property type="entry name" value="PKS_AT"/>
    <property type="match status" value="1"/>
</dbReference>
<dbReference type="PROSITE" id="PS00455">
    <property type="entry name" value="AMP_BINDING"/>
    <property type="match status" value="1"/>
</dbReference>
<dbReference type="InterPro" id="IPR000873">
    <property type="entry name" value="AMP-dep_synth/lig_dom"/>
</dbReference>
<dbReference type="SUPFAM" id="SSF52777">
    <property type="entry name" value="CoA-dependent acyltransferases"/>
    <property type="match status" value="2"/>
</dbReference>
<keyword evidence="2" id="KW-0597">Phosphoprotein</keyword>
<dbReference type="InterPro" id="IPR020841">
    <property type="entry name" value="PKS_Beta-ketoAc_synthase_dom"/>
</dbReference>
<dbReference type="Pfam" id="PF00501">
    <property type="entry name" value="AMP-binding"/>
    <property type="match status" value="1"/>
</dbReference>
<dbReference type="GO" id="GO:0032259">
    <property type="term" value="P:methylation"/>
    <property type="evidence" value="ECO:0007669"/>
    <property type="project" value="UniProtKB-KW"/>
</dbReference>
<dbReference type="InterPro" id="IPR020807">
    <property type="entry name" value="PKS_DH"/>
</dbReference>
<dbReference type="GO" id="GO:0008168">
    <property type="term" value="F:methyltransferase activity"/>
    <property type="evidence" value="ECO:0007669"/>
    <property type="project" value="UniProtKB-KW"/>
</dbReference>
<dbReference type="GO" id="GO:0004312">
    <property type="term" value="F:fatty acid synthase activity"/>
    <property type="evidence" value="ECO:0007669"/>
    <property type="project" value="TreeGrafter"/>
</dbReference>
<proteinExistence type="inferred from homology"/>
<dbReference type="Gene3D" id="3.40.50.12780">
    <property type="entry name" value="N-terminal domain of ligase-like"/>
    <property type="match status" value="1"/>
</dbReference>
<dbReference type="Pfam" id="PF00550">
    <property type="entry name" value="PP-binding"/>
    <property type="match status" value="2"/>
</dbReference>
<dbReference type="InterPro" id="IPR016035">
    <property type="entry name" value="Acyl_Trfase/lysoPLipase"/>
</dbReference>
<feature type="domain" description="Carrier" evidence="12">
    <location>
        <begin position="2372"/>
        <end position="2450"/>
    </location>
</feature>
<keyword evidence="1" id="KW-0596">Phosphopantetheine</keyword>
<dbReference type="CDD" id="cd00833">
    <property type="entry name" value="PKS"/>
    <property type="match status" value="1"/>
</dbReference>
<feature type="region of interest" description="N-terminal hotdog fold" evidence="10">
    <location>
        <begin position="862"/>
        <end position="1004"/>
    </location>
</feature>
<dbReference type="Pfam" id="PF00698">
    <property type="entry name" value="Acyl_transf_1"/>
    <property type="match status" value="1"/>
</dbReference>
<feature type="region of interest" description="Disordered" evidence="11">
    <location>
        <begin position="3531"/>
        <end position="3559"/>
    </location>
</feature>
<dbReference type="EMBL" id="JOWA01000116">
    <property type="protein sequence ID" value="KEZ40819.1"/>
    <property type="molecule type" value="Genomic_DNA"/>
</dbReference>
<dbReference type="SUPFAM" id="SSF55048">
    <property type="entry name" value="Probable ACP-binding domain of malonyl-CoA ACP transacylase"/>
    <property type="match status" value="1"/>
</dbReference>
<dbReference type="InterPro" id="IPR049551">
    <property type="entry name" value="PKS_DH_C"/>
</dbReference>
<dbReference type="PROSITE" id="PS00012">
    <property type="entry name" value="PHOSPHOPANTETHEINE"/>
    <property type="match status" value="1"/>
</dbReference>
<dbReference type="PANTHER" id="PTHR43775:SF20">
    <property type="entry name" value="HYBRID PKS-NRPS SYNTHETASE APDA"/>
    <property type="match status" value="1"/>
</dbReference>
<dbReference type="InterPro" id="IPR001242">
    <property type="entry name" value="Condensation_dom"/>
</dbReference>
<dbReference type="GO" id="GO:0031177">
    <property type="term" value="F:phosphopantetheine binding"/>
    <property type="evidence" value="ECO:0007669"/>
    <property type="project" value="InterPro"/>
</dbReference>
<feature type="region of interest" description="C-terminal hotdog fold" evidence="10">
    <location>
        <begin position="1019"/>
        <end position="1175"/>
    </location>
</feature>
<dbReference type="InterPro" id="IPR014031">
    <property type="entry name" value="Ketoacyl_synth_C"/>
</dbReference>
<evidence type="ECO:0000256" key="7">
    <source>
        <dbReference type="ARBA" id="ARBA00023002"/>
    </source>
</evidence>
<protein>
    <submittedName>
        <fullName evidence="15">Putative lovastatin nonaketide synthase protein</fullName>
    </submittedName>
</protein>
<evidence type="ECO:0000256" key="10">
    <source>
        <dbReference type="PROSITE-ProRule" id="PRU01363"/>
    </source>
</evidence>
<dbReference type="InterPro" id="IPR016036">
    <property type="entry name" value="Malonyl_transacylase_ACP-bd"/>
</dbReference>
<feature type="domain" description="Ketosynthase family 3 (KS3)" evidence="13">
    <location>
        <begin position="6"/>
        <end position="418"/>
    </location>
</feature>
<name>A0A084G0F7_PSEDA</name>
<dbReference type="InterPro" id="IPR020806">
    <property type="entry name" value="PKS_PP-bd"/>
</dbReference>
<dbReference type="InterPro" id="IPR006162">
    <property type="entry name" value="Ppantetheine_attach_site"/>
</dbReference>
<evidence type="ECO:0000313" key="16">
    <source>
        <dbReference type="Proteomes" id="UP000028545"/>
    </source>
</evidence>
<dbReference type="InterPro" id="IPR045851">
    <property type="entry name" value="AMP-bd_C_sf"/>
</dbReference>
<evidence type="ECO:0000256" key="11">
    <source>
        <dbReference type="SAM" id="MobiDB-lite"/>
    </source>
</evidence>
<feature type="compositionally biased region" description="Polar residues" evidence="11">
    <location>
        <begin position="2503"/>
        <end position="2522"/>
    </location>
</feature>
<dbReference type="InterPro" id="IPR009081">
    <property type="entry name" value="PP-bd_ACP"/>
</dbReference>
<evidence type="ECO:0000256" key="3">
    <source>
        <dbReference type="ARBA" id="ARBA00022598"/>
    </source>
</evidence>
<feature type="compositionally biased region" description="Low complexity" evidence="11">
    <location>
        <begin position="2523"/>
        <end position="2535"/>
    </location>
</feature>
<dbReference type="InterPro" id="IPR036291">
    <property type="entry name" value="NAD(P)-bd_dom_sf"/>
</dbReference>
<dbReference type="SUPFAM" id="SSF47336">
    <property type="entry name" value="ACP-like"/>
    <property type="match status" value="2"/>
</dbReference>
<feature type="region of interest" description="Disordered" evidence="11">
    <location>
        <begin position="2484"/>
        <end position="2546"/>
    </location>
</feature>
<dbReference type="InterPro" id="IPR023213">
    <property type="entry name" value="CAT-like_dom_sf"/>
</dbReference>
<dbReference type="Proteomes" id="UP000028545">
    <property type="component" value="Unassembled WGS sequence"/>
</dbReference>
<dbReference type="OMA" id="THRYPHA"/>
<dbReference type="InterPro" id="IPR013217">
    <property type="entry name" value="Methyltransf_12"/>
</dbReference>
<feature type="domain" description="PKS/mFAS DH" evidence="14">
    <location>
        <begin position="862"/>
        <end position="1175"/>
    </location>
</feature>
<dbReference type="InterPro" id="IPR010071">
    <property type="entry name" value="AA_adenyl_dom"/>
</dbReference>
<keyword evidence="6" id="KW-0677">Repeat</keyword>
<dbReference type="GO" id="GO:0016491">
    <property type="term" value="F:oxidoreductase activity"/>
    <property type="evidence" value="ECO:0007669"/>
    <property type="project" value="UniProtKB-KW"/>
</dbReference>
<dbReference type="Pfam" id="PF14765">
    <property type="entry name" value="PS-DH"/>
    <property type="match status" value="1"/>
</dbReference>
<dbReference type="CDD" id="cd02440">
    <property type="entry name" value="AdoMet_MTases"/>
    <property type="match status" value="1"/>
</dbReference>
<keyword evidence="7" id="KW-0560">Oxidoreductase</keyword>
<dbReference type="Gene3D" id="1.10.1200.10">
    <property type="entry name" value="ACP-like"/>
    <property type="match status" value="2"/>
</dbReference>
<dbReference type="InterPro" id="IPR042099">
    <property type="entry name" value="ANL_N_sf"/>
</dbReference>
<dbReference type="Pfam" id="PF07993">
    <property type="entry name" value="NAD_binding_4"/>
    <property type="match status" value="1"/>
</dbReference>
<evidence type="ECO:0000256" key="9">
    <source>
        <dbReference type="ARBA" id="ARBA00029443"/>
    </source>
</evidence>
<dbReference type="SUPFAM" id="SSF53901">
    <property type="entry name" value="Thiolase-like"/>
    <property type="match status" value="1"/>
</dbReference>
<dbReference type="InterPro" id="IPR036736">
    <property type="entry name" value="ACP-like_sf"/>
</dbReference>
<organism evidence="15 16">
    <name type="scientific">Pseudallescheria apiosperma</name>
    <name type="common">Scedosporium apiospermum</name>
    <dbReference type="NCBI Taxonomy" id="563466"/>
    <lineage>
        <taxon>Eukaryota</taxon>
        <taxon>Fungi</taxon>
        <taxon>Dikarya</taxon>
        <taxon>Ascomycota</taxon>
        <taxon>Pezizomycotina</taxon>
        <taxon>Sordariomycetes</taxon>
        <taxon>Hypocreomycetidae</taxon>
        <taxon>Microascales</taxon>
        <taxon>Microascaceae</taxon>
        <taxon>Scedosporium</taxon>
    </lineage>
</organism>
<dbReference type="Gene3D" id="3.40.50.720">
    <property type="entry name" value="NAD(P)-binding Rossmann-like Domain"/>
    <property type="match status" value="2"/>
</dbReference>
<dbReference type="GeneID" id="27727084"/>
<dbReference type="GO" id="GO:0009403">
    <property type="term" value="P:toxin biosynthetic process"/>
    <property type="evidence" value="ECO:0007669"/>
    <property type="project" value="UniProtKB-ARBA"/>
</dbReference>
<feature type="active site" description="Proton donor; for dehydratase activity" evidence="10">
    <location>
        <position position="1083"/>
    </location>
</feature>
<evidence type="ECO:0000256" key="4">
    <source>
        <dbReference type="ARBA" id="ARBA00022603"/>
    </source>
</evidence>
<dbReference type="InterPro" id="IPR014030">
    <property type="entry name" value="Ketoacyl_synth_N"/>
</dbReference>
<dbReference type="SUPFAM" id="SSF52151">
    <property type="entry name" value="FabD/lysophospholipase-like"/>
    <property type="match status" value="1"/>
</dbReference>
<dbReference type="Pfam" id="PF00668">
    <property type="entry name" value="Condensation"/>
    <property type="match status" value="1"/>
</dbReference>
<keyword evidence="3" id="KW-0436">Ligase</keyword>
<dbReference type="HOGENOM" id="CLU_000022_37_1_1"/>
<dbReference type="RefSeq" id="XP_016640618.1">
    <property type="nucleotide sequence ID" value="XM_016789745.1"/>
</dbReference>
<dbReference type="Gene3D" id="3.40.50.150">
    <property type="entry name" value="Vaccinia Virus protein VP39"/>
    <property type="match status" value="1"/>
</dbReference>
<dbReference type="SUPFAM" id="SSF56801">
    <property type="entry name" value="Acetyl-CoA synthetase-like"/>
    <property type="match status" value="1"/>
</dbReference>
<dbReference type="Gene3D" id="3.30.559.10">
    <property type="entry name" value="Chloramphenicol acetyltransferase-like domain"/>
    <property type="match status" value="1"/>
</dbReference>
<dbReference type="InterPro" id="IPR014043">
    <property type="entry name" value="Acyl_transferase_dom"/>
</dbReference>
<evidence type="ECO:0000256" key="1">
    <source>
        <dbReference type="ARBA" id="ARBA00022450"/>
    </source>
</evidence>